<evidence type="ECO:0000313" key="2">
    <source>
        <dbReference type="EMBL" id="MPN46140.1"/>
    </source>
</evidence>
<accession>A0A645I4V9</accession>
<sequence>MARCPQKKGDEGNAEAEFALGDEACMGTLRQDMHDDGNVEEALVVREDDEAFGERLRELILEMDLEAPILAEHQEDEIDGLVFVEEFPSARGFPRSEDDDEEERKLPQGEGAQEHYYYDNIHGVFSGNRLILYPI</sequence>
<evidence type="ECO:0000256" key="1">
    <source>
        <dbReference type="SAM" id="MobiDB-lite"/>
    </source>
</evidence>
<reference evidence="2" key="1">
    <citation type="submission" date="2019-08" db="EMBL/GenBank/DDBJ databases">
        <authorList>
            <person name="Kucharzyk K."/>
            <person name="Murdoch R.W."/>
            <person name="Higgins S."/>
            <person name="Loffler F."/>
        </authorList>
    </citation>
    <scope>NUCLEOTIDE SEQUENCE</scope>
</reference>
<name>A0A645I4V9_9ZZZZ</name>
<comment type="caution">
    <text evidence="2">The sequence shown here is derived from an EMBL/GenBank/DDBJ whole genome shotgun (WGS) entry which is preliminary data.</text>
</comment>
<proteinExistence type="predicted"/>
<dbReference type="EMBL" id="VSSQ01106576">
    <property type="protein sequence ID" value="MPN46140.1"/>
    <property type="molecule type" value="Genomic_DNA"/>
</dbReference>
<feature type="region of interest" description="Disordered" evidence="1">
    <location>
        <begin position="90"/>
        <end position="112"/>
    </location>
</feature>
<organism evidence="2">
    <name type="scientific">bioreactor metagenome</name>
    <dbReference type="NCBI Taxonomy" id="1076179"/>
    <lineage>
        <taxon>unclassified sequences</taxon>
        <taxon>metagenomes</taxon>
        <taxon>ecological metagenomes</taxon>
    </lineage>
</organism>
<gene>
    <name evidence="2" type="ORF">SDC9_193723</name>
</gene>
<protein>
    <submittedName>
        <fullName evidence="2">Uncharacterized protein</fullName>
    </submittedName>
</protein>
<feature type="compositionally biased region" description="Basic and acidic residues" evidence="1">
    <location>
        <begin position="103"/>
        <end position="112"/>
    </location>
</feature>
<dbReference type="AlphaFoldDB" id="A0A645I4V9"/>